<proteinExistence type="predicted"/>
<name>A0ABT9ZWQ0_9BACI</name>
<dbReference type="InterPro" id="IPR029068">
    <property type="entry name" value="Glyas_Bleomycin-R_OHBP_Dase"/>
</dbReference>
<accession>A0ABT9ZWQ0</accession>
<sequence>MIKGIFETHVHVCNLERAKGFYEDKLGLKRVLELDDRRVVFYEMPNGVQIFGVWEIGEEKWTRSHFAFEVSSIEEATDWLKSRGIEPVVSFGLEPVEPVVHTWVPMACVYFQDLDGNSLEMAVRLPQPPAEKADVIYLSEWEERQRGNVGRKLDVNQ</sequence>
<reference evidence="2 3" key="1">
    <citation type="submission" date="2023-07" db="EMBL/GenBank/DDBJ databases">
        <title>Genomic Encyclopedia of Type Strains, Phase IV (KMG-IV): sequencing the most valuable type-strain genomes for metagenomic binning, comparative biology and taxonomic classification.</title>
        <authorList>
            <person name="Goeker M."/>
        </authorList>
    </citation>
    <scope>NUCLEOTIDE SEQUENCE [LARGE SCALE GENOMIC DNA]</scope>
    <source>
        <strain evidence="2 3">DSM 9768</strain>
    </source>
</reference>
<protein>
    <submittedName>
        <fullName evidence="2">Catechol 2,3-dioxygenase-like lactoylglutathione lyase family enzyme</fullName>
    </submittedName>
</protein>
<evidence type="ECO:0000259" key="1">
    <source>
        <dbReference type="PROSITE" id="PS51819"/>
    </source>
</evidence>
<dbReference type="SUPFAM" id="SSF54593">
    <property type="entry name" value="Glyoxalase/Bleomycin resistance protein/Dihydroxybiphenyl dioxygenase"/>
    <property type="match status" value="1"/>
</dbReference>
<organism evidence="2 3">
    <name type="scientific">Evansella vedderi</name>
    <dbReference type="NCBI Taxonomy" id="38282"/>
    <lineage>
        <taxon>Bacteria</taxon>
        <taxon>Bacillati</taxon>
        <taxon>Bacillota</taxon>
        <taxon>Bacilli</taxon>
        <taxon>Bacillales</taxon>
        <taxon>Bacillaceae</taxon>
        <taxon>Evansella</taxon>
    </lineage>
</organism>
<dbReference type="Gene3D" id="3.10.180.10">
    <property type="entry name" value="2,3-Dihydroxybiphenyl 1,2-Dioxygenase, domain 1"/>
    <property type="match status" value="1"/>
</dbReference>
<dbReference type="Pfam" id="PF00903">
    <property type="entry name" value="Glyoxalase"/>
    <property type="match status" value="1"/>
</dbReference>
<comment type="caution">
    <text evidence="2">The sequence shown here is derived from an EMBL/GenBank/DDBJ whole genome shotgun (WGS) entry which is preliminary data.</text>
</comment>
<dbReference type="CDD" id="cd06587">
    <property type="entry name" value="VOC"/>
    <property type="match status" value="1"/>
</dbReference>
<dbReference type="EMBL" id="JAUSUG010000009">
    <property type="protein sequence ID" value="MDQ0255176.1"/>
    <property type="molecule type" value="Genomic_DNA"/>
</dbReference>
<evidence type="ECO:0000313" key="2">
    <source>
        <dbReference type="EMBL" id="MDQ0255176.1"/>
    </source>
</evidence>
<feature type="domain" description="VOC" evidence="1">
    <location>
        <begin position="4"/>
        <end position="124"/>
    </location>
</feature>
<dbReference type="InterPro" id="IPR004360">
    <property type="entry name" value="Glyas_Fos-R_dOase_dom"/>
</dbReference>
<gene>
    <name evidence="2" type="ORF">J2S74_002558</name>
</gene>
<evidence type="ECO:0000313" key="3">
    <source>
        <dbReference type="Proteomes" id="UP001230005"/>
    </source>
</evidence>
<dbReference type="PROSITE" id="PS51819">
    <property type="entry name" value="VOC"/>
    <property type="match status" value="1"/>
</dbReference>
<dbReference type="InterPro" id="IPR037523">
    <property type="entry name" value="VOC_core"/>
</dbReference>
<dbReference type="Proteomes" id="UP001230005">
    <property type="component" value="Unassembled WGS sequence"/>
</dbReference>
<dbReference type="RefSeq" id="WP_307326120.1">
    <property type="nucleotide sequence ID" value="NZ_JAUSUG010000009.1"/>
</dbReference>
<keyword evidence="3" id="KW-1185">Reference proteome</keyword>